<sequence>MYVGLDDQVECCHFTGLNLSENVFQLHAALYACVSALVQHSHALFARFGNNACCLFIRSSTEFIACLRSHRQTQHLYRCGRACFFDLLASFVDKCAHLAPCCAGNNRVTHFECSLVDQNCGNRSTTNVEVCFQHNSFSATVRVCL</sequence>
<dbReference type="EMBL" id="CAEZTQ010000016">
    <property type="protein sequence ID" value="CAB4565386.1"/>
    <property type="molecule type" value="Genomic_DNA"/>
</dbReference>
<proteinExistence type="predicted"/>
<gene>
    <name evidence="1" type="ORF">UFOPK1704_00164</name>
</gene>
<organism evidence="1">
    <name type="scientific">freshwater metagenome</name>
    <dbReference type="NCBI Taxonomy" id="449393"/>
    <lineage>
        <taxon>unclassified sequences</taxon>
        <taxon>metagenomes</taxon>
        <taxon>ecological metagenomes</taxon>
    </lineage>
</organism>
<name>A0A6J6DPN3_9ZZZZ</name>
<dbReference type="AlphaFoldDB" id="A0A6J6DPN3"/>
<protein>
    <submittedName>
        <fullName evidence="1">Unannotated protein</fullName>
    </submittedName>
</protein>
<reference evidence="1" key="1">
    <citation type="submission" date="2020-05" db="EMBL/GenBank/DDBJ databases">
        <authorList>
            <person name="Chiriac C."/>
            <person name="Salcher M."/>
            <person name="Ghai R."/>
            <person name="Kavagutti S V."/>
        </authorList>
    </citation>
    <scope>NUCLEOTIDE SEQUENCE</scope>
</reference>
<evidence type="ECO:0000313" key="1">
    <source>
        <dbReference type="EMBL" id="CAB4565386.1"/>
    </source>
</evidence>
<accession>A0A6J6DPN3</accession>